<evidence type="ECO:0000256" key="4">
    <source>
        <dbReference type="ARBA" id="ARBA00023015"/>
    </source>
</evidence>
<sequence length="128" mass="13923">MALQLERATQQRAAILAAFREHPHPLLPADVHALASVHCPGLGIATVYRTIKVLLAEAVLETVNLPGESARYELKDRPHHHHFQCRACGRVFDVPGCPPSLAAYAPPGFAVDGHELTLYGRCAECLRG</sequence>
<reference evidence="10 11" key="2">
    <citation type="submission" date="2018-04" db="EMBL/GenBank/DDBJ databases">
        <title>Thauera lacus sp. nov., isolated from an saline lake in Inner Mongolia, China.</title>
        <authorList>
            <person name="Liang Q.-Y."/>
        </authorList>
    </citation>
    <scope>NUCLEOTIDE SEQUENCE [LARGE SCALE GENOMIC DNA]</scope>
    <source>
        <strain evidence="10 11">D20</strain>
    </source>
</reference>
<proteinExistence type="inferred from homology"/>
<comment type="subcellular location">
    <subcellularLocation>
        <location evidence="9">Cytoplasm</location>
    </subcellularLocation>
</comment>
<evidence type="ECO:0000313" key="10">
    <source>
        <dbReference type="EMBL" id="PTD95112.1"/>
    </source>
</evidence>
<evidence type="ECO:0000256" key="1">
    <source>
        <dbReference type="ARBA" id="ARBA00007957"/>
    </source>
</evidence>
<dbReference type="GO" id="GO:0005737">
    <property type="term" value="C:cytoplasm"/>
    <property type="evidence" value="ECO:0007669"/>
    <property type="project" value="UniProtKB-SubCell"/>
</dbReference>
<dbReference type="SUPFAM" id="SSF46785">
    <property type="entry name" value="Winged helix' DNA-binding domain"/>
    <property type="match status" value="1"/>
</dbReference>
<dbReference type="InterPro" id="IPR036388">
    <property type="entry name" value="WH-like_DNA-bd_sf"/>
</dbReference>
<comment type="cofactor">
    <cofactor evidence="8">
        <name>Mn(2+)</name>
        <dbReference type="ChEBI" id="CHEBI:29035"/>
    </cofactor>
    <cofactor evidence="8">
        <name>Fe(2+)</name>
        <dbReference type="ChEBI" id="CHEBI:29033"/>
    </cofactor>
    <text evidence="8">Binds 1 Mn(2+) or Fe(2+) ion per subunit.</text>
</comment>
<comment type="cofactor">
    <cofactor evidence="7">
        <name>Zn(2+)</name>
        <dbReference type="ChEBI" id="CHEBI:29105"/>
    </cofactor>
    <text evidence="7">Binds 1 zinc ion per subunit.</text>
</comment>
<dbReference type="InterPro" id="IPR002481">
    <property type="entry name" value="FUR"/>
</dbReference>
<keyword evidence="7 9" id="KW-0479">Metal-binding</keyword>
<dbReference type="InterPro" id="IPR043135">
    <property type="entry name" value="Fur_C"/>
</dbReference>
<feature type="binding site" evidence="7">
    <location>
        <position position="122"/>
    </location>
    <ligand>
        <name>Zn(2+)</name>
        <dbReference type="ChEBI" id="CHEBI:29105"/>
    </ligand>
</feature>
<evidence type="ECO:0000313" key="11">
    <source>
        <dbReference type="Proteomes" id="UP000241193"/>
    </source>
</evidence>
<dbReference type="GO" id="GO:0045892">
    <property type="term" value="P:negative regulation of DNA-templated transcription"/>
    <property type="evidence" value="ECO:0007669"/>
    <property type="project" value="TreeGrafter"/>
</dbReference>
<accession>A0A2T4IBH3</accession>
<dbReference type="Proteomes" id="UP000241193">
    <property type="component" value="Unassembled WGS sequence"/>
</dbReference>
<keyword evidence="5 9" id="KW-0238">DNA-binding</keyword>
<evidence type="ECO:0000256" key="8">
    <source>
        <dbReference type="PIRSR" id="PIRSR602481-2"/>
    </source>
</evidence>
<evidence type="ECO:0000256" key="3">
    <source>
        <dbReference type="ARBA" id="ARBA00022833"/>
    </source>
</evidence>
<keyword evidence="4 9" id="KW-0805">Transcription regulation</keyword>
<name>A0A2T4IBH3_9RHOO</name>
<feature type="binding site" evidence="7">
    <location>
        <position position="85"/>
    </location>
    <ligand>
        <name>Zn(2+)</name>
        <dbReference type="ChEBI" id="CHEBI:29105"/>
    </ligand>
</feature>
<comment type="caution">
    <text evidence="10">The sequence shown here is derived from an EMBL/GenBank/DDBJ whole genome shotgun (WGS) entry which is preliminary data.</text>
</comment>
<dbReference type="GO" id="GO:0000976">
    <property type="term" value="F:transcription cis-regulatory region binding"/>
    <property type="evidence" value="ECO:0007669"/>
    <property type="project" value="TreeGrafter"/>
</dbReference>
<dbReference type="EMBL" id="PZKC01000019">
    <property type="protein sequence ID" value="PTD95112.1"/>
    <property type="molecule type" value="Genomic_DNA"/>
</dbReference>
<gene>
    <name evidence="9" type="primary">fur</name>
    <name evidence="10" type="ORF">C8261_16255</name>
</gene>
<feature type="binding site" evidence="7">
    <location>
        <position position="88"/>
    </location>
    <ligand>
        <name>Zn(2+)</name>
        <dbReference type="ChEBI" id="CHEBI:29105"/>
    </ligand>
</feature>
<dbReference type="AlphaFoldDB" id="A0A2T4IBH3"/>
<keyword evidence="2 9" id="KW-0678">Repressor</keyword>
<dbReference type="RefSeq" id="WP_107494781.1">
    <property type="nucleotide sequence ID" value="NZ_PZKC01000019.1"/>
</dbReference>
<evidence type="ECO:0000256" key="7">
    <source>
        <dbReference type="PIRSR" id="PIRSR602481-1"/>
    </source>
</evidence>
<organism evidence="10 11">
    <name type="scientific">Pseudothauera lacus</name>
    <dbReference type="NCBI Taxonomy" id="2136175"/>
    <lineage>
        <taxon>Bacteria</taxon>
        <taxon>Pseudomonadati</taxon>
        <taxon>Pseudomonadota</taxon>
        <taxon>Betaproteobacteria</taxon>
        <taxon>Rhodocyclales</taxon>
        <taxon>Zoogloeaceae</taxon>
        <taxon>Pseudothauera</taxon>
    </lineage>
</organism>
<evidence type="ECO:0000256" key="5">
    <source>
        <dbReference type="ARBA" id="ARBA00023125"/>
    </source>
</evidence>
<feature type="binding site" evidence="7">
    <location>
        <position position="125"/>
    </location>
    <ligand>
        <name>Zn(2+)</name>
        <dbReference type="ChEBI" id="CHEBI:29105"/>
    </ligand>
</feature>
<feature type="binding site" evidence="8">
    <location>
        <position position="79"/>
    </location>
    <ligand>
        <name>Fe cation</name>
        <dbReference type="ChEBI" id="CHEBI:24875"/>
    </ligand>
</feature>
<dbReference type="Gene3D" id="1.10.10.10">
    <property type="entry name" value="Winged helix-like DNA-binding domain superfamily/Winged helix DNA-binding domain"/>
    <property type="match status" value="1"/>
</dbReference>
<keyword evidence="3 7" id="KW-0862">Zinc</keyword>
<keyword evidence="8 9" id="KW-0408">Iron</keyword>
<evidence type="ECO:0000256" key="2">
    <source>
        <dbReference type="ARBA" id="ARBA00022491"/>
    </source>
</evidence>
<evidence type="ECO:0000256" key="6">
    <source>
        <dbReference type="ARBA" id="ARBA00023163"/>
    </source>
</evidence>
<dbReference type="GO" id="GO:0003700">
    <property type="term" value="F:DNA-binding transcription factor activity"/>
    <property type="evidence" value="ECO:0007669"/>
    <property type="project" value="UniProtKB-UniRule"/>
</dbReference>
<dbReference type="Gene3D" id="3.30.1490.190">
    <property type="match status" value="1"/>
</dbReference>
<comment type="similarity">
    <text evidence="1 9">Belongs to the Fur family.</text>
</comment>
<dbReference type="PANTHER" id="PTHR33202:SF22">
    <property type="entry name" value="HYDROGEN PEROXIDE SENSITIVE REPRESSOR"/>
    <property type="match status" value="1"/>
</dbReference>
<keyword evidence="11" id="KW-1185">Reference proteome</keyword>
<keyword evidence="6 9" id="KW-0804">Transcription</keyword>
<comment type="subunit">
    <text evidence="9">Homodimer.</text>
</comment>
<protein>
    <recommendedName>
        <fullName evidence="9">Ferric uptake regulation protein</fullName>
    </recommendedName>
</protein>
<dbReference type="PANTHER" id="PTHR33202">
    <property type="entry name" value="ZINC UPTAKE REGULATION PROTEIN"/>
    <property type="match status" value="1"/>
</dbReference>
<keyword evidence="9" id="KW-0963">Cytoplasm</keyword>
<dbReference type="GO" id="GO:1900376">
    <property type="term" value="P:regulation of secondary metabolite biosynthetic process"/>
    <property type="evidence" value="ECO:0007669"/>
    <property type="project" value="TreeGrafter"/>
</dbReference>
<dbReference type="OrthoDB" id="8659436at2"/>
<reference evidence="10 11" key="1">
    <citation type="submission" date="2018-03" db="EMBL/GenBank/DDBJ databases">
        <authorList>
            <person name="Keele B.F."/>
        </authorList>
    </citation>
    <scope>NUCLEOTIDE SEQUENCE [LARGE SCALE GENOMIC DNA]</scope>
    <source>
        <strain evidence="10 11">D20</strain>
    </source>
</reference>
<dbReference type="CDD" id="cd07153">
    <property type="entry name" value="Fur_like"/>
    <property type="match status" value="1"/>
</dbReference>
<dbReference type="Pfam" id="PF01475">
    <property type="entry name" value="FUR"/>
    <property type="match status" value="1"/>
</dbReference>
<evidence type="ECO:0000256" key="9">
    <source>
        <dbReference type="RuleBase" id="RU364037"/>
    </source>
</evidence>
<dbReference type="GO" id="GO:0008270">
    <property type="term" value="F:zinc ion binding"/>
    <property type="evidence" value="ECO:0007669"/>
    <property type="project" value="TreeGrafter"/>
</dbReference>
<feature type="binding site" evidence="8">
    <location>
        <position position="114"/>
    </location>
    <ligand>
        <name>Fe cation</name>
        <dbReference type="ChEBI" id="CHEBI:24875"/>
    </ligand>
</feature>
<dbReference type="InterPro" id="IPR036390">
    <property type="entry name" value="WH_DNA-bd_sf"/>
</dbReference>